<protein>
    <submittedName>
        <fullName evidence="2">Transposon TX1 uncharacterized 149 kDa protein ORF 2</fullName>
    </submittedName>
</protein>
<organism evidence="2 3">
    <name type="scientific">Takifugu flavidus</name>
    <name type="common">sansaifugu</name>
    <dbReference type="NCBI Taxonomy" id="433684"/>
    <lineage>
        <taxon>Eukaryota</taxon>
        <taxon>Metazoa</taxon>
        <taxon>Chordata</taxon>
        <taxon>Craniata</taxon>
        <taxon>Vertebrata</taxon>
        <taxon>Euteleostomi</taxon>
        <taxon>Actinopterygii</taxon>
        <taxon>Neopterygii</taxon>
        <taxon>Teleostei</taxon>
        <taxon>Neoteleostei</taxon>
        <taxon>Acanthomorphata</taxon>
        <taxon>Eupercaria</taxon>
        <taxon>Tetraodontiformes</taxon>
        <taxon>Tetradontoidea</taxon>
        <taxon>Tetraodontidae</taxon>
        <taxon>Takifugu</taxon>
    </lineage>
</organism>
<reference evidence="2 3" key="1">
    <citation type="submission" date="2019-04" db="EMBL/GenBank/DDBJ databases">
        <title>Chromosome genome assembly for Takifugu flavidus.</title>
        <authorList>
            <person name="Xiao S."/>
        </authorList>
    </citation>
    <scope>NUCLEOTIDE SEQUENCE [LARGE SCALE GENOMIC DNA]</scope>
    <source>
        <strain evidence="2">HTHZ2018</strain>
        <tissue evidence="2">Muscle</tissue>
    </source>
</reference>
<evidence type="ECO:0000256" key="1">
    <source>
        <dbReference type="SAM" id="MobiDB-lite"/>
    </source>
</evidence>
<gene>
    <name evidence="2" type="ORF">D4764_16G0001050</name>
</gene>
<feature type="compositionally biased region" description="Basic and acidic residues" evidence="1">
    <location>
        <begin position="103"/>
        <end position="116"/>
    </location>
</feature>
<dbReference type="Proteomes" id="UP000324091">
    <property type="component" value="Chromosome 16"/>
</dbReference>
<name>A0A5C6NXQ7_9TELE</name>
<feature type="compositionally biased region" description="Gly residues" evidence="1">
    <location>
        <begin position="65"/>
        <end position="83"/>
    </location>
</feature>
<keyword evidence="3" id="KW-1185">Reference proteome</keyword>
<dbReference type="EMBL" id="RHFK02000008">
    <property type="protein sequence ID" value="TWW71608.1"/>
    <property type="molecule type" value="Genomic_DNA"/>
</dbReference>
<feature type="region of interest" description="Disordered" evidence="1">
    <location>
        <begin position="45"/>
        <end position="153"/>
    </location>
</feature>
<evidence type="ECO:0000313" key="2">
    <source>
        <dbReference type="EMBL" id="TWW71608.1"/>
    </source>
</evidence>
<evidence type="ECO:0000313" key="3">
    <source>
        <dbReference type="Proteomes" id="UP000324091"/>
    </source>
</evidence>
<dbReference type="SUPFAM" id="SSF56672">
    <property type="entry name" value="DNA/RNA polymerases"/>
    <property type="match status" value="1"/>
</dbReference>
<accession>A0A5C6NXQ7</accession>
<comment type="caution">
    <text evidence="2">The sequence shown here is derived from an EMBL/GenBank/DDBJ whole genome shotgun (WGS) entry which is preliminary data.</text>
</comment>
<sequence>MGEKVELGETGVTGDMIQTGELGRVSQVIGELGVPGIVAGKLGEGGVSTGERGEGAISTGERGKGAVGTGERGEGAVGTGEGTSGASERWLVPAKRWNKRKCAMKDKGGQTGRLEDPAAGTDTSDCESMSDCGELSSTVPDRQDFDTGREDPKEGKNLWTIVDSFRPSWTPSASWAPPSPGTLTEEAQTASQDVGAVLYGHHRVLLTSSITVWYAGATARDRLRLQRVVRAAEKVIGCRLPSIQDLYISRTRRRAGRRLRSIRTKTSRYMNSFFPSAIRLLNTNSTSGHSTVDDDPPLLSSTRLLAASSLAKFREWEGQALLSHNTTLSGGVGLLFSRGFTPLSLEVEHVVRGRCLLVKVRLQNHALVFINIYAPTIGQWWDRGKLEIQLLCQQYTLNATQDTCRSIKDLETEIVELEAIGSSTGDRGCIEILQSKKMALASLLDNQVKGALVRSLIQDITEMDNPSRFFFGLEKKRVEPGQIRQRAVEFFSSLYDTEYCGDDGLFDEFCEDLPWLSEETNSRLDRPLRLDKLHAALLSMKGRKSPGVDGLTVEFFKAFWDIVVHDMLKVFNESLPLGSLPLSCRRGAVTLLPKKGNLQVIKNWCPVSLQCMDYRILSKTLASRLREAMEQVIQRDQTYCVPGTSITRKSFDRVQHKFLWKVMKRFRFSPGFIAMTRVLYCDIASLLKFNGSLCAPFRPGSTGTRVKPWPLAGGKMVCRSFPRILPGGATA</sequence>
<proteinExistence type="predicted"/>
<dbReference type="AlphaFoldDB" id="A0A5C6NXQ7"/>
<dbReference type="InterPro" id="IPR043502">
    <property type="entry name" value="DNA/RNA_pol_sf"/>
</dbReference>
<feature type="compositionally biased region" description="Basic and acidic residues" evidence="1">
    <location>
        <begin position="141"/>
        <end position="153"/>
    </location>
</feature>
<dbReference type="PANTHER" id="PTHR19446">
    <property type="entry name" value="REVERSE TRANSCRIPTASES"/>
    <property type="match status" value="1"/>
</dbReference>